<feature type="non-terminal residue" evidence="1">
    <location>
        <position position="63"/>
    </location>
</feature>
<dbReference type="RefSeq" id="WP_153387395.1">
    <property type="nucleotide sequence ID" value="NZ_WIWC01000120.1"/>
</dbReference>
<protein>
    <submittedName>
        <fullName evidence="1">Uncharacterized protein</fullName>
    </submittedName>
</protein>
<name>A0A6A7Z1D8_9PSED</name>
<reference evidence="1" key="1">
    <citation type="submission" date="2019-10" db="EMBL/GenBank/DDBJ databases">
        <title>Evaluation of single-gene subtyping targets for Pseudomonas.</title>
        <authorList>
            <person name="Reichler S.J."/>
            <person name="Orsi R.H."/>
            <person name="Wiedmann M."/>
            <person name="Martin N.H."/>
            <person name="Murphy S.I."/>
        </authorList>
    </citation>
    <scope>NUCLEOTIDE SEQUENCE</scope>
    <source>
        <strain evidence="1">FSL R10-2339</strain>
    </source>
</reference>
<comment type="caution">
    <text evidence="1">The sequence shown here is derived from an EMBL/GenBank/DDBJ whole genome shotgun (WGS) entry which is preliminary data.</text>
</comment>
<sequence>MTEVDFLSQCLELGAQRRYANKWPYLMFKERYGREASRETKKAASAQYCGEVQEISDELLDWL</sequence>
<gene>
    <name evidence="1" type="ORF">GHN86_23090</name>
</gene>
<dbReference type="AlphaFoldDB" id="A0A6A7Z1D8"/>
<organism evidence="1">
    <name type="scientific">Pseudomonas helleri</name>
    <dbReference type="NCBI Taxonomy" id="1608996"/>
    <lineage>
        <taxon>Bacteria</taxon>
        <taxon>Pseudomonadati</taxon>
        <taxon>Pseudomonadota</taxon>
        <taxon>Gammaproteobacteria</taxon>
        <taxon>Pseudomonadales</taxon>
        <taxon>Pseudomonadaceae</taxon>
        <taxon>Pseudomonas</taxon>
    </lineage>
</organism>
<proteinExistence type="predicted"/>
<accession>A0A6A7Z1D8</accession>
<evidence type="ECO:0000313" key="1">
    <source>
        <dbReference type="EMBL" id="MQT82918.1"/>
    </source>
</evidence>
<dbReference type="EMBL" id="WIWC01000120">
    <property type="protein sequence ID" value="MQT82918.1"/>
    <property type="molecule type" value="Genomic_DNA"/>
</dbReference>